<dbReference type="AlphaFoldDB" id="A0A0G0ZEL6"/>
<gene>
    <name evidence="7" type="ORF">UV09_C0009G0028</name>
</gene>
<evidence type="ECO:0000256" key="4">
    <source>
        <dbReference type="ARBA" id="ARBA00022989"/>
    </source>
</evidence>
<dbReference type="GO" id="GO:0015627">
    <property type="term" value="C:type II protein secretion system complex"/>
    <property type="evidence" value="ECO:0007669"/>
    <property type="project" value="InterPro"/>
</dbReference>
<dbReference type="SUPFAM" id="SSF54523">
    <property type="entry name" value="Pili subunits"/>
    <property type="match status" value="2"/>
</dbReference>
<dbReference type="GO" id="GO:0015628">
    <property type="term" value="P:protein secretion by the type II secretion system"/>
    <property type="evidence" value="ECO:0007669"/>
    <property type="project" value="InterPro"/>
</dbReference>
<keyword evidence="3 6" id="KW-0812">Transmembrane</keyword>
<protein>
    <submittedName>
        <fullName evidence="7">Putative pseudopilin, general secretion pathway protein H</fullName>
    </submittedName>
</protein>
<dbReference type="PANTHER" id="PTHR30093:SF44">
    <property type="entry name" value="TYPE II SECRETION SYSTEM CORE PROTEIN G"/>
    <property type="match status" value="1"/>
</dbReference>
<organism evidence="7 8">
    <name type="scientific">Candidatus Gottesmanbacteria bacterium GW2011_GWA2_42_18</name>
    <dbReference type="NCBI Taxonomy" id="1618442"/>
    <lineage>
        <taxon>Bacteria</taxon>
        <taxon>Candidatus Gottesmaniibacteriota</taxon>
    </lineage>
</organism>
<dbReference type="InterPro" id="IPR012902">
    <property type="entry name" value="N_methyl_site"/>
</dbReference>
<dbReference type="PRINTS" id="PR00813">
    <property type="entry name" value="BCTERIALGSPG"/>
</dbReference>
<dbReference type="NCBIfam" id="TIGR02532">
    <property type="entry name" value="IV_pilin_GFxxxE"/>
    <property type="match status" value="1"/>
</dbReference>
<accession>A0A0G0ZEL6</accession>
<dbReference type="Pfam" id="PF07963">
    <property type="entry name" value="N_methyl"/>
    <property type="match status" value="2"/>
</dbReference>
<dbReference type="Proteomes" id="UP000034320">
    <property type="component" value="Unassembled WGS sequence"/>
</dbReference>
<comment type="caution">
    <text evidence="7">The sequence shown here is derived from an EMBL/GenBank/DDBJ whole genome shotgun (WGS) entry which is preliminary data.</text>
</comment>
<dbReference type="PANTHER" id="PTHR30093">
    <property type="entry name" value="GENERAL SECRETION PATHWAY PROTEIN G"/>
    <property type="match status" value="1"/>
</dbReference>
<evidence type="ECO:0000256" key="3">
    <source>
        <dbReference type="ARBA" id="ARBA00022692"/>
    </source>
</evidence>
<name>A0A0G0ZEL6_9BACT</name>
<comment type="subcellular location">
    <subcellularLocation>
        <location evidence="1">Membrane</location>
        <topology evidence="1">Single-pass membrane protein</topology>
    </subcellularLocation>
</comment>
<reference evidence="7 8" key="1">
    <citation type="journal article" date="2015" name="Nature">
        <title>rRNA introns, odd ribosomes, and small enigmatic genomes across a large radiation of phyla.</title>
        <authorList>
            <person name="Brown C.T."/>
            <person name="Hug L.A."/>
            <person name="Thomas B.C."/>
            <person name="Sharon I."/>
            <person name="Castelle C.J."/>
            <person name="Singh A."/>
            <person name="Wilkins M.J."/>
            <person name="Williams K.H."/>
            <person name="Banfield J.F."/>
        </authorList>
    </citation>
    <scope>NUCLEOTIDE SEQUENCE [LARGE SCALE GENOMIC DNA]</scope>
</reference>
<dbReference type="EMBL" id="LCDD01000009">
    <property type="protein sequence ID" value="KKS47089.1"/>
    <property type="molecule type" value="Genomic_DNA"/>
</dbReference>
<keyword evidence="5 6" id="KW-0472">Membrane</keyword>
<keyword evidence="4 6" id="KW-1133">Transmembrane helix</keyword>
<dbReference type="Gene3D" id="3.30.700.10">
    <property type="entry name" value="Glycoprotein, Type 4 Pilin"/>
    <property type="match status" value="2"/>
</dbReference>
<proteinExistence type="predicted"/>
<evidence type="ECO:0000256" key="1">
    <source>
        <dbReference type="ARBA" id="ARBA00004167"/>
    </source>
</evidence>
<dbReference type="GO" id="GO:0016020">
    <property type="term" value="C:membrane"/>
    <property type="evidence" value="ECO:0007669"/>
    <property type="project" value="UniProtKB-SubCell"/>
</dbReference>
<feature type="transmembrane region" description="Helical" evidence="6">
    <location>
        <begin position="12"/>
        <end position="33"/>
    </location>
</feature>
<evidence type="ECO:0000256" key="2">
    <source>
        <dbReference type="ARBA" id="ARBA00022481"/>
    </source>
</evidence>
<evidence type="ECO:0000313" key="8">
    <source>
        <dbReference type="Proteomes" id="UP000034320"/>
    </source>
</evidence>
<evidence type="ECO:0000313" key="7">
    <source>
        <dbReference type="EMBL" id="KKS47089.1"/>
    </source>
</evidence>
<feature type="transmembrane region" description="Helical" evidence="6">
    <location>
        <begin position="113"/>
        <end position="134"/>
    </location>
</feature>
<keyword evidence="2" id="KW-0488">Methylation</keyword>
<sequence length="277" mass="30611">MKNSYGFTIIEILVSVGLIALLSTIGITGFQAITRGGRDALRKTELEKIRSALEIFKSDYSYYPENDTECGPAIGPTYIASYPEDPKSPDFQYCYIRLNELTKFKILKNGFTIIEILVTIAIILILVGGSYTGYATIADRQKLVTAGQNMKNILRDVQSRAYNREIDCTVCDCSLDAQDISHGWVVDFSNKVFYGNCYYTPPDPTPYTETAFNLGSDISLTVYPEIWVVTFSADPPGVDEDVTVCLSKQGMAGSYYKINISRSGEITDSGGLTETCP</sequence>
<evidence type="ECO:0000256" key="5">
    <source>
        <dbReference type="ARBA" id="ARBA00023136"/>
    </source>
</evidence>
<dbReference type="InterPro" id="IPR000983">
    <property type="entry name" value="Bac_GSPG_pilin"/>
</dbReference>
<evidence type="ECO:0000256" key="6">
    <source>
        <dbReference type="SAM" id="Phobius"/>
    </source>
</evidence>
<dbReference type="InterPro" id="IPR045584">
    <property type="entry name" value="Pilin-like"/>
</dbReference>